<proteinExistence type="predicted"/>
<dbReference type="PANTHER" id="PTHR18640">
    <property type="entry name" value="SOLUTE CARRIER FAMILY 10 MEMBER 7"/>
    <property type="match status" value="1"/>
</dbReference>
<dbReference type="Proteomes" id="UP000824037">
    <property type="component" value="Unassembled WGS sequence"/>
</dbReference>
<feature type="transmembrane region" description="Helical" evidence="1">
    <location>
        <begin position="160"/>
        <end position="181"/>
    </location>
</feature>
<dbReference type="Gene3D" id="1.20.1530.20">
    <property type="match status" value="1"/>
</dbReference>
<feature type="transmembrane region" description="Helical" evidence="1">
    <location>
        <begin position="130"/>
        <end position="154"/>
    </location>
</feature>
<dbReference type="EMBL" id="DXBY01000225">
    <property type="protein sequence ID" value="HIZ36725.1"/>
    <property type="molecule type" value="Genomic_DNA"/>
</dbReference>
<feature type="transmembrane region" description="Helical" evidence="1">
    <location>
        <begin position="103"/>
        <end position="123"/>
    </location>
</feature>
<reference evidence="2" key="2">
    <citation type="submission" date="2021-04" db="EMBL/GenBank/DDBJ databases">
        <authorList>
            <person name="Gilroy R."/>
        </authorList>
    </citation>
    <scope>NUCLEOTIDE SEQUENCE</scope>
    <source>
        <strain evidence="2">ChiGjej4B4-7305</strain>
    </source>
</reference>
<keyword evidence="1" id="KW-0472">Membrane</keyword>
<name>A0A9D2J4I8_9MICO</name>
<accession>A0A9D2J4I8</accession>
<dbReference type="InterPro" id="IPR016833">
    <property type="entry name" value="Put_Na-Bile_cotransptr"/>
</dbReference>
<keyword evidence="1" id="KW-1133">Transmembrane helix</keyword>
<feature type="transmembrane region" description="Helical" evidence="1">
    <location>
        <begin position="72"/>
        <end position="91"/>
    </location>
</feature>
<dbReference type="PIRSF" id="PIRSF026166">
    <property type="entry name" value="UCP026166"/>
    <property type="match status" value="1"/>
</dbReference>
<protein>
    <submittedName>
        <fullName evidence="2">Bile acid:sodium symporter</fullName>
    </submittedName>
</protein>
<reference evidence="2" key="1">
    <citation type="journal article" date="2021" name="PeerJ">
        <title>Extensive microbial diversity within the chicken gut microbiome revealed by metagenomics and culture.</title>
        <authorList>
            <person name="Gilroy R."/>
            <person name="Ravi A."/>
            <person name="Getino M."/>
            <person name="Pursley I."/>
            <person name="Horton D.L."/>
            <person name="Alikhan N.F."/>
            <person name="Baker D."/>
            <person name="Gharbi K."/>
            <person name="Hall N."/>
            <person name="Watson M."/>
            <person name="Adriaenssens E.M."/>
            <person name="Foster-Nyarko E."/>
            <person name="Jarju S."/>
            <person name="Secka A."/>
            <person name="Antonio M."/>
            <person name="Oren A."/>
            <person name="Chaudhuri R.R."/>
            <person name="La Ragione R."/>
            <person name="Hildebrand F."/>
            <person name="Pallen M.J."/>
        </authorList>
    </citation>
    <scope>NUCLEOTIDE SEQUENCE</scope>
    <source>
        <strain evidence="2">ChiGjej4B4-7305</strain>
    </source>
</reference>
<dbReference type="GO" id="GO:0005886">
    <property type="term" value="C:plasma membrane"/>
    <property type="evidence" value="ECO:0007669"/>
    <property type="project" value="TreeGrafter"/>
</dbReference>
<evidence type="ECO:0000256" key="1">
    <source>
        <dbReference type="SAM" id="Phobius"/>
    </source>
</evidence>
<feature type="transmembrane region" description="Helical" evidence="1">
    <location>
        <begin position="41"/>
        <end position="60"/>
    </location>
</feature>
<feature type="transmembrane region" description="Helical" evidence="1">
    <location>
        <begin position="202"/>
        <end position="221"/>
    </location>
</feature>
<feature type="transmembrane region" description="Helical" evidence="1">
    <location>
        <begin position="227"/>
        <end position="250"/>
    </location>
</feature>
<evidence type="ECO:0000313" key="2">
    <source>
        <dbReference type="EMBL" id="HIZ36725.1"/>
    </source>
</evidence>
<sequence>MKWVRALLDPFMVLILLALVLGLVLPLPTAAIDGVGVAGDVAIFLLFFVYGLRLSTREVLGGLRNWRLQSSIFGSTYVLFPLLGLLIAAVAEPLIGATLATGMLYLTLLPSTVQSSVAFVSVARGNVAGAICAATLSNVAGMVLTPLLVLWLMGASGSQGMGGIQAVLLQLLLPFVVGQLLQPFFGSWVRAHAGITKVLDRGTVVLLVFGAVLSATADGVWQQVSPLMLVALLGLSGVLLAVMLSVTWYGGRGLGLDRGDRIALLMCGSKKSLATGLPMALVLFTPAVAATIAVPVIIFHQLQLVVCAALARRLADA</sequence>
<comment type="caution">
    <text evidence="2">The sequence shown here is derived from an EMBL/GenBank/DDBJ whole genome shotgun (WGS) entry which is preliminary data.</text>
</comment>
<dbReference type="InterPro" id="IPR038770">
    <property type="entry name" value="Na+/solute_symporter_sf"/>
</dbReference>
<organism evidence="2 3">
    <name type="scientific">Candidatus Ruania gallistercoris</name>
    <dbReference type="NCBI Taxonomy" id="2838746"/>
    <lineage>
        <taxon>Bacteria</taxon>
        <taxon>Bacillati</taxon>
        <taxon>Actinomycetota</taxon>
        <taxon>Actinomycetes</taxon>
        <taxon>Micrococcales</taxon>
        <taxon>Ruaniaceae</taxon>
        <taxon>Ruania</taxon>
    </lineage>
</organism>
<keyword evidence="1" id="KW-0812">Transmembrane</keyword>
<dbReference type="AlphaFoldDB" id="A0A9D2J4I8"/>
<evidence type="ECO:0000313" key="3">
    <source>
        <dbReference type="Proteomes" id="UP000824037"/>
    </source>
</evidence>
<dbReference type="Pfam" id="PF13593">
    <property type="entry name" value="SBF_like"/>
    <property type="match status" value="1"/>
</dbReference>
<dbReference type="PANTHER" id="PTHR18640:SF5">
    <property type="entry name" value="SODIUM_BILE ACID COTRANSPORTER 7"/>
    <property type="match status" value="1"/>
</dbReference>
<feature type="transmembrane region" description="Helical" evidence="1">
    <location>
        <begin position="262"/>
        <end position="284"/>
    </location>
</feature>
<gene>
    <name evidence="2" type="ORF">H9815_13205</name>
</gene>